<organism evidence="4 5">
    <name type="scientific">Salinomyces thailandicus</name>
    <dbReference type="NCBI Taxonomy" id="706561"/>
    <lineage>
        <taxon>Eukaryota</taxon>
        <taxon>Fungi</taxon>
        <taxon>Dikarya</taxon>
        <taxon>Ascomycota</taxon>
        <taxon>Pezizomycotina</taxon>
        <taxon>Dothideomycetes</taxon>
        <taxon>Dothideomycetidae</taxon>
        <taxon>Mycosphaerellales</taxon>
        <taxon>Teratosphaeriaceae</taxon>
        <taxon>Salinomyces</taxon>
    </lineage>
</organism>
<comment type="caution">
    <text evidence="4">The sequence shown here is derived from an EMBL/GenBank/DDBJ whole genome shotgun (WGS) entry which is preliminary data.</text>
</comment>
<keyword evidence="5" id="KW-1185">Reference proteome</keyword>
<dbReference type="OrthoDB" id="288987at2759"/>
<keyword evidence="1" id="KW-0378">Hydrolase</keyword>
<gene>
    <name evidence="4" type="ORF">B0A50_03426</name>
</gene>
<feature type="region of interest" description="Disordered" evidence="2">
    <location>
        <begin position="129"/>
        <end position="161"/>
    </location>
</feature>
<dbReference type="Proteomes" id="UP000308549">
    <property type="component" value="Unassembled WGS sequence"/>
</dbReference>
<evidence type="ECO:0000313" key="4">
    <source>
        <dbReference type="EMBL" id="TKA29014.1"/>
    </source>
</evidence>
<dbReference type="InterPro" id="IPR012462">
    <property type="entry name" value="UFSP1/2_DUB_cat"/>
</dbReference>
<evidence type="ECO:0000256" key="2">
    <source>
        <dbReference type="SAM" id="MobiDB-lite"/>
    </source>
</evidence>
<protein>
    <recommendedName>
        <fullName evidence="3">UFSP1/2/DUB catalytic domain-containing protein</fullName>
    </recommendedName>
</protein>
<dbReference type="Pfam" id="PF07910">
    <property type="entry name" value="Peptidase_C78"/>
    <property type="match status" value="1"/>
</dbReference>
<evidence type="ECO:0000256" key="1">
    <source>
        <dbReference type="ARBA" id="ARBA00022801"/>
    </source>
</evidence>
<feature type="domain" description="UFSP1/2/DUB catalytic" evidence="3">
    <location>
        <begin position="242"/>
        <end position="458"/>
    </location>
</feature>
<dbReference type="Gene3D" id="3.90.70.130">
    <property type="match status" value="1"/>
</dbReference>
<sequence length="466" mass="51801">MADIACPFCGIVSEPAVIQAHVEEEHAEGGPQIQYHVELAQKLSATDPPRQSQNESMPSDEFIKCTRSGCGEYIRVEEIDEHLEVHAAILASEDGVMGSSATTCLHSNHGNENSSNAVSKGLRKLEKQRPLRGNEATRKGHSLLEYFSGSSVHDGQRRPRQKYEYRPPRQVGRLGKRELGPYAFEDSMPVSVRRHLQHDAIPRPINKLSHTGRLVKEQIVENETANLIPLLADLCASDSSTEATYFCSASVRHIRKLYCDGNFCGYWSMQMLLTYLQANGSLPDMQALPNVLEMQDTIERAWSNGICSYGKVETGGIKGTRKWIGTAEAVAFCQQLDISVDALAFKDDEEELAITGLLDYVEAYFLSSVATSKKQGTSHVTHLPPMFFQRRGHSSVIVGVERRKDGSRNLLVFDSTFQTSKAVQALLEGRRTSTAGETLLKAYRKSDQSLARYDEFEIMVPQAVES</sequence>
<name>A0A4U0U2M5_9PEZI</name>
<dbReference type="AlphaFoldDB" id="A0A4U0U2M5"/>
<reference evidence="4 5" key="1">
    <citation type="submission" date="2017-03" db="EMBL/GenBank/DDBJ databases">
        <title>Genomes of endolithic fungi from Antarctica.</title>
        <authorList>
            <person name="Coleine C."/>
            <person name="Masonjones S."/>
            <person name="Stajich J.E."/>
        </authorList>
    </citation>
    <scope>NUCLEOTIDE SEQUENCE [LARGE SCALE GENOMIC DNA]</scope>
    <source>
        <strain evidence="4 5">CCFEE 6315</strain>
    </source>
</reference>
<evidence type="ECO:0000259" key="3">
    <source>
        <dbReference type="Pfam" id="PF07910"/>
    </source>
</evidence>
<dbReference type="EMBL" id="NAJL01000016">
    <property type="protein sequence ID" value="TKA29014.1"/>
    <property type="molecule type" value="Genomic_DNA"/>
</dbReference>
<dbReference type="GO" id="GO:0016787">
    <property type="term" value="F:hydrolase activity"/>
    <property type="evidence" value="ECO:0007669"/>
    <property type="project" value="UniProtKB-KW"/>
</dbReference>
<proteinExistence type="predicted"/>
<evidence type="ECO:0000313" key="5">
    <source>
        <dbReference type="Proteomes" id="UP000308549"/>
    </source>
</evidence>
<accession>A0A4U0U2M5</accession>